<accession>A0AAV9W4N1</accession>
<name>A0AAV9W4N1_9PEZI</name>
<evidence type="ECO:0000313" key="4">
    <source>
        <dbReference type="Proteomes" id="UP001370758"/>
    </source>
</evidence>
<evidence type="ECO:0000256" key="1">
    <source>
        <dbReference type="SAM" id="Coils"/>
    </source>
</evidence>
<feature type="region of interest" description="Disordered" evidence="2">
    <location>
        <begin position="165"/>
        <end position="187"/>
    </location>
</feature>
<comment type="caution">
    <text evidence="3">The sequence shown here is derived from an EMBL/GenBank/DDBJ whole genome shotgun (WGS) entry which is preliminary data.</text>
</comment>
<feature type="coiled-coil region" evidence="1">
    <location>
        <begin position="100"/>
        <end position="127"/>
    </location>
</feature>
<keyword evidence="1" id="KW-0175">Coiled coil</keyword>
<protein>
    <submittedName>
        <fullName evidence="3">Uncharacterized protein</fullName>
    </submittedName>
</protein>
<organism evidence="3 4">
    <name type="scientific">Arthrobotrys musiformis</name>
    <dbReference type="NCBI Taxonomy" id="47236"/>
    <lineage>
        <taxon>Eukaryota</taxon>
        <taxon>Fungi</taxon>
        <taxon>Dikarya</taxon>
        <taxon>Ascomycota</taxon>
        <taxon>Pezizomycotina</taxon>
        <taxon>Orbiliomycetes</taxon>
        <taxon>Orbiliales</taxon>
        <taxon>Orbiliaceae</taxon>
        <taxon>Arthrobotrys</taxon>
    </lineage>
</organism>
<gene>
    <name evidence="3" type="ORF">TWF481_009098</name>
</gene>
<dbReference type="Proteomes" id="UP001370758">
    <property type="component" value="Unassembled WGS sequence"/>
</dbReference>
<sequence length="197" mass="22769">MLFGEQYKHLWKELESEREKTKFLEAEVIRLTDLLRTHRYEADLPENENSGRRRQRTRVLEAEIVRLTKLGKIHRDENRRLGKDIHVLAQTVQTMLDPERERYLSKIAELEVRIRVLENENEVLEKQKGYVSFPQPTFSEIGEEEYSSGVDTQASDEESVVLDVNTNNPVGPEAVSTLGPEGDRPISTVGELRILGR</sequence>
<proteinExistence type="predicted"/>
<evidence type="ECO:0000313" key="3">
    <source>
        <dbReference type="EMBL" id="KAK6501257.1"/>
    </source>
</evidence>
<dbReference type="EMBL" id="JAVHJL010000006">
    <property type="protein sequence ID" value="KAK6501257.1"/>
    <property type="molecule type" value="Genomic_DNA"/>
</dbReference>
<keyword evidence="4" id="KW-1185">Reference proteome</keyword>
<dbReference type="AlphaFoldDB" id="A0AAV9W4N1"/>
<reference evidence="3 4" key="1">
    <citation type="submission" date="2023-08" db="EMBL/GenBank/DDBJ databases">
        <authorList>
            <person name="Palmer J.M."/>
        </authorList>
    </citation>
    <scope>NUCLEOTIDE SEQUENCE [LARGE SCALE GENOMIC DNA]</scope>
    <source>
        <strain evidence="3 4">TWF481</strain>
    </source>
</reference>
<evidence type="ECO:0000256" key="2">
    <source>
        <dbReference type="SAM" id="MobiDB-lite"/>
    </source>
</evidence>